<accession>A0ABU5RDF6</accession>
<evidence type="ECO:0000313" key="1">
    <source>
        <dbReference type="EMBL" id="MEA5364173.1"/>
    </source>
</evidence>
<dbReference type="Proteomes" id="UP001304298">
    <property type="component" value="Unassembled WGS sequence"/>
</dbReference>
<organism evidence="1 2">
    <name type="scientific">Amycolatopsis heterodermiae</name>
    <dbReference type="NCBI Taxonomy" id="3110235"/>
    <lineage>
        <taxon>Bacteria</taxon>
        <taxon>Bacillati</taxon>
        <taxon>Actinomycetota</taxon>
        <taxon>Actinomycetes</taxon>
        <taxon>Pseudonocardiales</taxon>
        <taxon>Pseudonocardiaceae</taxon>
        <taxon>Amycolatopsis</taxon>
    </lineage>
</organism>
<evidence type="ECO:0000313" key="2">
    <source>
        <dbReference type="Proteomes" id="UP001304298"/>
    </source>
</evidence>
<protein>
    <recommendedName>
        <fullName evidence="3">DUF222 domain-containing protein</fullName>
    </recommendedName>
</protein>
<sequence length="94" mass="9609">MTDEIGVRSATGEPSFACRGEDLTRLLEFLAPDAATVAAASGMAGIGKTERSGAQPSRSVLPGRQCEALVRKIPDAAAAEVAAAMPATRAHAEE</sequence>
<gene>
    <name evidence="1" type="ORF">VA596_31890</name>
</gene>
<reference evidence="1 2" key="1">
    <citation type="submission" date="2023-12" db="EMBL/GenBank/DDBJ databases">
        <title>Amycolatopsis sp. V23-08.</title>
        <authorList>
            <person name="Somphong A."/>
        </authorList>
    </citation>
    <scope>NUCLEOTIDE SEQUENCE [LARGE SCALE GENOMIC DNA]</scope>
    <source>
        <strain evidence="1 2">V23-08</strain>
    </source>
</reference>
<name>A0ABU5RDF6_9PSEU</name>
<dbReference type="EMBL" id="JAYFSI010000008">
    <property type="protein sequence ID" value="MEA5364173.1"/>
    <property type="molecule type" value="Genomic_DNA"/>
</dbReference>
<evidence type="ECO:0008006" key="3">
    <source>
        <dbReference type="Google" id="ProtNLM"/>
    </source>
</evidence>
<comment type="caution">
    <text evidence="1">The sequence shown here is derived from an EMBL/GenBank/DDBJ whole genome shotgun (WGS) entry which is preliminary data.</text>
</comment>
<keyword evidence="2" id="KW-1185">Reference proteome</keyword>
<dbReference type="RefSeq" id="WP_323331913.1">
    <property type="nucleotide sequence ID" value="NZ_JAYFSI010000008.1"/>
</dbReference>
<proteinExistence type="predicted"/>